<evidence type="ECO:0000256" key="1">
    <source>
        <dbReference type="ARBA" id="ARBA00022516"/>
    </source>
</evidence>
<dbReference type="AlphaFoldDB" id="A0A5C1DGD7"/>
<feature type="binding site" evidence="8">
    <location>
        <position position="8"/>
    </location>
    <ligand>
        <name>Mg(2+)</name>
        <dbReference type="ChEBI" id="CHEBI:18420"/>
    </ligand>
</feature>
<comment type="subcellular location">
    <subcellularLocation>
        <location evidence="8">Cytoplasm</location>
    </subcellularLocation>
</comment>
<keyword evidence="11" id="KW-1185">Reference proteome</keyword>
<dbReference type="KEGG" id="chrm:FYK34_05275"/>
<keyword evidence="1 8" id="KW-0444">Lipid biosynthesis</keyword>
<dbReference type="GO" id="GO:0008897">
    <property type="term" value="F:holo-[acyl-carrier-protein] synthase activity"/>
    <property type="evidence" value="ECO:0007669"/>
    <property type="project" value="UniProtKB-UniRule"/>
</dbReference>
<keyword evidence="7 8" id="KW-0275">Fatty acid biosynthesis</keyword>
<comment type="similarity">
    <text evidence="8">Belongs to the P-Pant transferase superfamily. AcpS family.</text>
</comment>
<dbReference type="Proteomes" id="UP000322079">
    <property type="component" value="Chromosome"/>
</dbReference>
<dbReference type="NCBIfam" id="TIGR00516">
    <property type="entry name" value="acpS"/>
    <property type="match status" value="1"/>
</dbReference>
<evidence type="ECO:0000313" key="11">
    <source>
        <dbReference type="Proteomes" id="UP000322079"/>
    </source>
</evidence>
<dbReference type="SUPFAM" id="SSF56214">
    <property type="entry name" value="4'-phosphopantetheinyl transferase"/>
    <property type="match status" value="1"/>
</dbReference>
<feature type="domain" description="4'-phosphopantetheinyl transferase" evidence="9">
    <location>
        <begin position="4"/>
        <end position="82"/>
    </location>
</feature>
<dbReference type="HAMAP" id="MF_00101">
    <property type="entry name" value="AcpS"/>
    <property type="match status" value="1"/>
</dbReference>
<proteinExistence type="inferred from homology"/>
<dbReference type="EMBL" id="CP043473">
    <property type="protein sequence ID" value="QEL55017.1"/>
    <property type="molecule type" value="Genomic_DNA"/>
</dbReference>
<keyword evidence="4 8" id="KW-0276">Fatty acid metabolism</keyword>
<evidence type="ECO:0000256" key="5">
    <source>
        <dbReference type="ARBA" id="ARBA00022842"/>
    </source>
</evidence>
<evidence type="ECO:0000313" key="10">
    <source>
        <dbReference type="EMBL" id="QEL55017.1"/>
    </source>
</evidence>
<accession>A0A5C1DGD7</accession>
<evidence type="ECO:0000256" key="7">
    <source>
        <dbReference type="ARBA" id="ARBA00023160"/>
    </source>
</evidence>
<evidence type="ECO:0000256" key="2">
    <source>
        <dbReference type="ARBA" id="ARBA00022679"/>
    </source>
</evidence>
<dbReference type="InterPro" id="IPR008278">
    <property type="entry name" value="4-PPantetheinyl_Trfase_dom"/>
</dbReference>
<keyword evidence="6 8" id="KW-0443">Lipid metabolism</keyword>
<dbReference type="GO" id="GO:0005737">
    <property type="term" value="C:cytoplasm"/>
    <property type="evidence" value="ECO:0007669"/>
    <property type="project" value="UniProtKB-SubCell"/>
</dbReference>
<keyword evidence="8" id="KW-0963">Cytoplasm</keyword>
<dbReference type="NCBIfam" id="TIGR00556">
    <property type="entry name" value="pantethn_trn"/>
    <property type="match status" value="1"/>
</dbReference>
<evidence type="ECO:0000256" key="6">
    <source>
        <dbReference type="ARBA" id="ARBA00023098"/>
    </source>
</evidence>
<evidence type="ECO:0000259" key="9">
    <source>
        <dbReference type="Pfam" id="PF01648"/>
    </source>
</evidence>
<evidence type="ECO:0000256" key="4">
    <source>
        <dbReference type="ARBA" id="ARBA00022832"/>
    </source>
</evidence>
<keyword evidence="2 8" id="KW-0808">Transferase</keyword>
<dbReference type="Gene3D" id="3.90.470.20">
    <property type="entry name" value="4'-phosphopantetheinyl transferase domain"/>
    <property type="match status" value="1"/>
</dbReference>
<evidence type="ECO:0000256" key="8">
    <source>
        <dbReference type="HAMAP-Rule" id="MF_00101"/>
    </source>
</evidence>
<dbReference type="InterPro" id="IPR037143">
    <property type="entry name" value="4-PPantetheinyl_Trfase_dom_sf"/>
</dbReference>
<protein>
    <recommendedName>
        <fullName evidence="8">Holo-[acyl-carrier-protein] synthase</fullName>
        <shortName evidence="8">Holo-ACP synthase</shortName>
        <ecNumber evidence="8">2.7.8.7</ecNumber>
    </recommendedName>
    <alternativeName>
        <fullName evidence="8">4'-phosphopantetheinyl transferase AcpS</fullName>
    </alternativeName>
</protein>
<comment type="catalytic activity">
    <reaction evidence="8">
        <text>apo-[ACP] + CoA = holo-[ACP] + adenosine 3',5'-bisphosphate + H(+)</text>
        <dbReference type="Rhea" id="RHEA:12068"/>
        <dbReference type="Rhea" id="RHEA-COMP:9685"/>
        <dbReference type="Rhea" id="RHEA-COMP:9690"/>
        <dbReference type="ChEBI" id="CHEBI:15378"/>
        <dbReference type="ChEBI" id="CHEBI:29999"/>
        <dbReference type="ChEBI" id="CHEBI:57287"/>
        <dbReference type="ChEBI" id="CHEBI:58343"/>
        <dbReference type="ChEBI" id="CHEBI:64479"/>
        <dbReference type="EC" id="2.7.8.7"/>
    </reaction>
</comment>
<gene>
    <name evidence="8" type="primary">acpS</name>
    <name evidence="10" type="ORF">FYK34_05275</name>
</gene>
<reference evidence="10 11" key="1">
    <citation type="submission" date="2019-08" db="EMBL/GenBank/DDBJ databases">
        <title>Chromobacterium paludis, a novel bacterium isolated from a Maryland marsh pond.</title>
        <authorList>
            <person name="Blackburn M.B."/>
            <person name="Gundersen-Rindal D.E."/>
        </authorList>
    </citation>
    <scope>NUCLEOTIDE SEQUENCE [LARGE SCALE GENOMIC DNA]</scope>
    <source>
        <strain evidence="11">IIBBL 257-1</strain>
    </source>
</reference>
<evidence type="ECO:0000256" key="3">
    <source>
        <dbReference type="ARBA" id="ARBA00022723"/>
    </source>
</evidence>
<dbReference type="GO" id="GO:0000287">
    <property type="term" value="F:magnesium ion binding"/>
    <property type="evidence" value="ECO:0007669"/>
    <property type="project" value="UniProtKB-UniRule"/>
</dbReference>
<dbReference type="InterPro" id="IPR002582">
    <property type="entry name" value="ACPS"/>
</dbReference>
<comment type="cofactor">
    <cofactor evidence="8">
        <name>Mg(2+)</name>
        <dbReference type="ChEBI" id="CHEBI:18420"/>
    </cofactor>
</comment>
<dbReference type="EC" id="2.7.8.7" evidence="8"/>
<name>A0A5C1DGD7_9NEIS</name>
<keyword evidence="5 8" id="KW-0460">Magnesium</keyword>
<dbReference type="Pfam" id="PF01648">
    <property type="entry name" value="ACPS"/>
    <property type="match status" value="1"/>
</dbReference>
<dbReference type="GO" id="GO:0006633">
    <property type="term" value="P:fatty acid biosynthetic process"/>
    <property type="evidence" value="ECO:0007669"/>
    <property type="project" value="UniProtKB-UniRule"/>
</dbReference>
<feature type="binding site" evidence="8">
    <location>
        <position position="57"/>
    </location>
    <ligand>
        <name>Mg(2+)</name>
        <dbReference type="ChEBI" id="CHEBI:18420"/>
    </ligand>
</feature>
<dbReference type="RefSeq" id="WP_149295388.1">
    <property type="nucleotide sequence ID" value="NZ_CP043473.1"/>
</dbReference>
<organism evidence="10 11">
    <name type="scientific">Chromobacterium paludis</name>
    <dbReference type="NCBI Taxonomy" id="2605945"/>
    <lineage>
        <taxon>Bacteria</taxon>
        <taxon>Pseudomonadati</taxon>
        <taxon>Pseudomonadota</taxon>
        <taxon>Betaproteobacteria</taxon>
        <taxon>Neisseriales</taxon>
        <taxon>Chromobacteriaceae</taxon>
        <taxon>Chromobacterium</taxon>
    </lineage>
</organism>
<sequence length="126" mass="13447">MIYGIGTDLVEISRMEDWCRRWGAKAGRRILTAAEQAEFEAHSDPARFLAKRFAVKEAFAKALGTGVIAPALLTAIGTGHDELGKPLLILSESLAAFVAARGVVGMHVSISDERGHALAFVVLESA</sequence>
<keyword evidence="3 8" id="KW-0479">Metal-binding</keyword>
<dbReference type="InterPro" id="IPR004568">
    <property type="entry name" value="Ppantetheine-prot_Trfase_dom"/>
</dbReference>
<comment type="function">
    <text evidence="8">Transfers the 4'-phosphopantetheine moiety from coenzyme A to a Ser of acyl-carrier-protein.</text>
</comment>